<gene>
    <name evidence="2" type="ORF">NG792_16960</name>
</gene>
<protein>
    <recommendedName>
        <fullName evidence="4">KGK family protein</fullName>
    </recommendedName>
</protein>
<keyword evidence="3" id="KW-1185">Reference proteome</keyword>
<reference evidence="2 3" key="1">
    <citation type="journal article" date="2022" name="Front. Microbiol.">
        <title>High genomic differentiation and limited gene flow indicate recent cryptic speciation within the genus Laspinema (cyanobacteria).</title>
        <authorList>
            <person name="Stanojkovic A."/>
            <person name="Skoupy S."/>
            <person name="Skaloud P."/>
            <person name="Dvorak P."/>
        </authorList>
    </citation>
    <scope>NUCLEOTIDE SEQUENCE [LARGE SCALE GENOMIC DNA]</scope>
    <source>
        <strain evidence="2 3">D3b</strain>
    </source>
</reference>
<accession>A0ABT2N9M9</accession>
<name>A0ABT2N9M9_9CYAN</name>
<organism evidence="2 3">
    <name type="scientific">Laspinema olomoucense D3b</name>
    <dbReference type="NCBI Taxonomy" id="2953688"/>
    <lineage>
        <taxon>Bacteria</taxon>
        <taxon>Bacillati</taxon>
        <taxon>Cyanobacteriota</taxon>
        <taxon>Cyanophyceae</taxon>
        <taxon>Oscillatoriophycideae</taxon>
        <taxon>Oscillatoriales</taxon>
        <taxon>Laspinemataceae</taxon>
        <taxon>Laspinema</taxon>
        <taxon>Laspinema olomoucense</taxon>
    </lineage>
</organism>
<comment type="caution">
    <text evidence="2">The sequence shown here is derived from an EMBL/GenBank/DDBJ whole genome shotgun (WGS) entry which is preliminary data.</text>
</comment>
<evidence type="ECO:0008006" key="4">
    <source>
        <dbReference type="Google" id="ProtNLM"/>
    </source>
</evidence>
<evidence type="ECO:0000313" key="2">
    <source>
        <dbReference type="EMBL" id="MCT7979406.1"/>
    </source>
</evidence>
<dbReference type="InterPro" id="IPR014971">
    <property type="entry name" value="KGK"/>
</dbReference>
<proteinExistence type="predicted"/>
<dbReference type="EMBL" id="JAMXFA010000022">
    <property type="protein sequence ID" value="MCT7979406.1"/>
    <property type="molecule type" value="Genomic_DNA"/>
</dbReference>
<evidence type="ECO:0000313" key="3">
    <source>
        <dbReference type="Proteomes" id="UP001525961"/>
    </source>
</evidence>
<sequence>MSNTAQNIPLLTHPIMKFGELRESLIKVMKNSVIGSNLNGHTVKWFGEGADVEVLKYGSQGWKKGKMRITISLEFCSNEPEAEEIAASNKGESSEPASPLDDIRRMQG</sequence>
<feature type="region of interest" description="Disordered" evidence="1">
    <location>
        <begin position="82"/>
        <end position="108"/>
    </location>
</feature>
<dbReference type="Pfam" id="PF08872">
    <property type="entry name" value="KGK"/>
    <property type="match status" value="1"/>
</dbReference>
<dbReference type="Proteomes" id="UP001525961">
    <property type="component" value="Unassembled WGS sequence"/>
</dbReference>
<evidence type="ECO:0000256" key="1">
    <source>
        <dbReference type="SAM" id="MobiDB-lite"/>
    </source>
</evidence>